<reference evidence="2" key="1">
    <citation type="submission" date="2018-05" db="EMBL/GenBank/DDBJ databases">
        <authorList>
            <person name="Lanie J.A."/>
            <person name="Ng W.-L."/>
            <person name="Kazmierczak K.M."/>
            <person name="Andrzejewski T.M."/>
            <person name="Davidsen T.M."/>
            <person name="Wayne K.J."/>
            <person name="Tettelin H."/>
            <person name="Glass J.I."/>
            <person name="Rusch D."/>
            <person name="Podicherti R."/>
            <person name="Tsui H.-C.T."/>
            <person name="Winkler M.E."/>
        </authorList>
    </citation>
    <scope>NUCLEOTIDE SEQUENCE</scope>
</reference>
<dbReference type="PANTHER" id="PTHR11365">
    <property type="entry name" value="5-OXOPROLINASE RELATED"/>
    <property type="match status" value="1"/>
</dbReference>
<dbReference type="GO" id="GO:0005829">
    <property type="term" value="C:cytosol"/>
    <property type="evidence" value="ECO:0007669"/>
    <property type="project" value="TreeGrafter"/>
</dbReference>
<dbReference type="GO" id="GO:0017168">
    <property type="term" value="F:5-oxoprolinase (ATP-hydrolyzing) activity"/>
    <property type="evidence" value="ECO:0007669"/>
    <property type="project" value="TreeGrafter"/>
</dbReference>
<feature type="domain" description="Hydantoinase B/oxoprolinase" evidence="1">
    <location>
        <begin position="3"/>
        <end position="134"/>
    </location>
</feature>
<name>A0A382ZY18_9ZZZZ</name>
<proteinExistence type="predicted"/>
<evidence type="ECO:0000259" key="1">
    <source>
        <dbReference type="Pfam" id="PF02538"/>
    </source>
</evidence>
<dbReference type="GO" id="GO:0006749">
    <property type="term" value="P:glutathione metabolic process"/>
    <property type="evidence" value="ECO:0007669"/>
    <property type="project" value="TreeGrafter"/>
</dbReference>
<dbReference type="AlphaFoldDB" id="A0A382ZY18"/>
<evidence type="ECO:0000313" key="2">
    <source>
        <dbReference type="EMBL" id="SVE00293.1"/>
    </source>
</evidence>
<dbReference type="EMBL" id="UINC01187523">
    <property type="protein sequence ID" value="SVE00293.1"/>
    <property type="molecule type" value="Genomic_DNA"/>
</dbReference>
<organism evidence="2">
    <name type="scientific">marine metagenome</name>
    <dbReference type="NCBI Taxonomy" id="408172"/>
    <lineage>
        <taxon>unclassified sequences</taxon>
        <taxon>metagenomes</taxon>
        <taxon>ecological metagenomes</taxon>
    </lineage>
</organism>
<dbReference type="InterPro" id="IPR045079">
    <property type="entry name" value="Oxoprolinase-like"/>
</dbReference>
<feature type="non-terminal residue" evidence="2">
    <location>
        <position position="135"/>
    </location>
</feature>
<dbReference type="PANTHER" id="PTHR11365:SF23">
    <property type="entry name" value="HYPOTHETICAL 5-OXOPROLINASE (EUROFUNG)-RELATED"/>
    <property type="match status" value="1"/>
</dbReference>
<accession>A0A382ZY18</accession>
<sequence length="135" mass="14673">MPDAVQTEIFRHLLDSIAEEMGVTLQYSSYSPNIKERRDFSCALFDIQGNMVAQASHIPVHLGAMPLSVESCMRKVKLLPGDVIMVNDPFMGGTHLPDITLITPIFHAGKLFALAANRAHHSDIGGMSPGSMPIS</sequence>
<dbReference type="Pfam" id="PF02538">
    <property type="entry name" value="Hydantoinase_B"/>
    <property type="match status" value="1"/>
</dbReference>
<dbReference type="InterPro" id="IPR003692">
    <property type="entry name" value="Hydantoinase_B"/>
</dbReference>
<protein>
    <recommendedName>
        <fullName evidence="1">Hydantoinase B/oxoprolinase domain-containing protein</fullName>
    </recommendedName>
</protein>
<gene>
    <name evidence="2" type="ORF">METZ01_LOCUS453147</name>
</gene>